<gene>
    <name evidence="1" type="ORF">DEO72_LG6g755</name>
</gene>
<accession>A0A4D6M5M2</accession>
<dbReference type="EMBL" id="CP039350">
    <property type="protein sequence ID" value="QCD96053.1"/>
    <property type="molecule type" value="Genomic_DNA"/>
</dbReference>
<organism evidence="1 2">
    <name type="scientific">Vigna unguiculata</name>
    <name type="common">Cowpea</name>
    <dbReference type="NCBI Taxonomy" id="3917"/>
    <lineage>
        <taxon>Eukaryota</taxon>
        <taxon>Viridiplantae</taxon>
        <taxon>Streptophyta</taxon>
        <taxon>Embryophyta</taxon>
        <taxon>Tracheophyta</taxon>
        <taxon>Spermatophyta</taxon>
        <taxon>Magnoliopsida</taxon>
        <taxon>eudicotyledons</taxon>
        <taxon>Gunneridae</taxon>
        <taxon>Pentapetalae</taxon>
        <taxon>rosids</taxon>
        <taxon>fabids</taxon>
        <taxon>Fabales</taxon>
        <taxon>Fabaceae</taxon>
        <taxon>Papilionoideae</taxon>
        <taxon>50 kb inversion clade</taxon>
        <taxon>NPAAA clade</taxon>
        <taxon>indigoferoid/millettioid clade</taxon>
        <taxon>Phaseoleae</taxon>
        <taxon>Vigna</taxon>
    </lineage>
</organism>
<proteinExistence type="predicted"/>
<dbReference type="AlphaFoldDB" id="A0A4D6M5M2"/>
<keyword evidence="2" id="KW-1185">Reference proteome</keyword>
<name>A0A4D6M5M2_VIGUN</name>
<protein>
    <recommendedName>
        <fullName evidence="3">Ulp1 protease family</fullName>
    </recommendedName>
</protein>
<evidence type="ECO:0008006" key="3">
    <source>
        <dbReference type="Google" id="ProtNLM"/>
    </source>
</evidence>
<sequence>MLAKTKIPIVIASWDDIAEVDKNLIRQDVLCNKQEDSWECGYYVMSWIRTIIQAVAKNEWIEVDDVTNDIHVVRSDHNEGI</sequence>
<reference evidence="1 2" key="1">
    <citation type="submission" date="2019-04" db="EMBL/GenBank/DDBJ databases">
        <title>An improved genome assembly and genetic linkage map for asparagus bean, Vigna unguiculata ssp. sesquipedialis.</title>
        <authorList>
            <person name="Xia Q."/>
            <person name="Zhang R."/>
            <person name="Dong Y."/>
        </authorList>
    </citation>
    <scope>NUCLEOTIDE SEQUENCE [LARGE SCALE GENOMIC DNA]</scope>
    <source>
        <tissue evidence="1">Leaf</tissue>
    </source>
</reference>
<dbReference type="Proteomes" id="UP000501690">
    <property type="component" value="Linkage Group LG6"/>
</dbReference>
<evidence type="ECO:0000313" key="1">
    <source>
        <dbReference type="EMBL" id="QCD96053.1"/>
    </source>
</evidence>
<evidence type="ECO:0000313" key="2">
    <source>
        <dbReference type="Proteomes" id="UP000501690"/>
    </source>
</evidence>